<accession>A0A844G0F8</accession>
<organism evidence="9 10">
    <name type="scientific">Victivallis lenta</name>
    <dbReference type="NCBI Taxonomy" id="2606640"/>
    <lineage>
        <taxon>Bacteria</taxon>
        <taxon>Pseudomonadati</taxon>
        <taxon>Lentisphaerota</taxon>
        <taxon>Lentisphaeria</taxon>
        <taxon>Victivallales</taxon>
        <taxon>Victivallaceae</taxon>
        <taxon>Victivallis</taxon>
    </lineage>
</organism>
<keyword evidence="1 7" id="KW-0806">Transcription termination</keyword>
<dbReference type="Pfam" id="PF08529">
    <property type="entry name" value="NusA_N"/>
    <property type="match status" value="1"/>
</dbReference>
<dbReference type="CDD" id="cd22529">
    <property type="entry name" value="KH-II_NusA_rpt2"/>
    <property type="match status" value="1"/>
</dbReference>
<dbReference type="SMART" id="SM00316">
    <property type="entry name" value="S1"/>
    <property type="match status" value="1"/>
</dbReference>
<dbReference type="Gene3D" id="3.30.1480.10">
    <property type="entry name" value="NusA, N-terminal domain"/>
    <property type="match status" value="1"/>
</dbReference>
<dbReference type="CDD" id="cd04455">
    <property type="entry name" value="S1_NusA"/>
    <property type="match status" value="1"/>
</dbReference>
<evidence type="ECO:0000313" key="10">
    <source>
        <dbReference type="Proteomes" id="UP000435649"/>
    </source>
</evidence>
<keyword evidence="10" id="KW-1185">Reference proteome</keyword>
<dbReference type="InterPro" id="IPR010995">
    <property type="entry name" value="DNA_repair_Rad51/TF_NusA_a-hlx"/>
</dbReference>
<feature type="domain" description="S1 motif" evidence="8">
    <location>
        <begin position="150"/>
        <end position="214"/>
    </location>
</feature>
<dbReference type="PROSITE" id="PS50126">
    <property type="entry name" value="S1"/>
    <property type="match status" value="1"/>
</dbReference>
<proteinExistence type="inferred from homology"/>
<dbReference type="SUPFAM" id="SSF47794">
    <property type="entry name" value="Rad51 N-terminal domain-like"/>
    <property type="match status" value="1"/>
</dbReference>
<dbReference type="Pfam" id="PF26594">
    <property type="entry name" value="KH_NusA_2nd"/>
    <property type="match status" value="1"/>
</dbReference>
<evidence type="ECO:0000256" key="3">
    <source>
        <dbReference type="ARBA" id="ARBA00022814"/>
    </source>
</evidence>
<dbReference type="SUPFAM" id="SSF50249">
    <property type="entry name" value="Nucleic acid-binding proteins"/>
    <property type="match status" value="1"/>
</dbReference>
<dbReference type="FunFam" id="3.30.300.20:FF:000002">
    <property type="entry name" value="Transcription termination/antitermination protein NusA"/>
    <property type="match status" value="1"/>
</dbReference>
<dbReference type="InterPro" id="IPR009019">
    <property type="entry name" value="KH_sf_prok-type"/>
</dbReference>
<dbReference type="InterPro" id="IPR025249">
    <property type="entry name" value="TF_NusA_KH_1st"/>
</dbReference>
<dbReference type="EMBL" id="VUNS01000002">
    <property type="protein sequence ID" value="MST96009.1"/>
    <property type="molecule type" value="Genomic_DNA"/>
</dbReference>
<evidence type="ECO:0000256" key="2">
    <source>
        <dbReference type="ARBA" id="ARBA00022490"/>
    </source>
</evidence>
<dbReference type="GO" id="GO:0003723">
    <property type="term" value="F:RNA binding"/>
    <property type="evidence" value="ECO:0007669"/>
    <property type="project" value="UniProtKB-UniRule"/>
</dbReference>
<dbReference type="InterPro" id="IPR013735">
    <property type="entry name" value="TF_NusA_N"/>
</dbReference>
<protein>
    <recommendedName>
        <fullName evidence="7">Transcription termination/antitermination protein NusA</fullName>
    </recommendedName>
</protein>
<evidence type="ECO:0000256" key="6">
    <source>
        <dbReference type="ARBA" id="ARBA00023163"/>
    </source>
</evidence>
<keyword evidence="4 7" id="KW-0694">RNA-binding</keyword>
<comment type="subcellular location">
    <subcellularLocation>
        <location evidence="7">Cytoplasm</location>
    </subcellularLocation>
</comment>
<dbReference type="Gene3D" id="1.10.150.20">
    <property type="entry name" value="5' to 3' exonuclease, C-terminal subdomain"/>
    <property type="match status" value="1"/>
</dbReference>
<dbReference type="InterPro" id="IPR036555">
    <property type="entry name" value="NusA_N_sf"/>
</dbReference>
<keyword evidence="3 7" id="KW-0889">Transcription antitermination</keyword>
<evidence type="ECO:0000259" key="8">
    <source>
        <dbReference type="PROSITE" id="PS50126"/>
    </source>
</evidence>
<dbReference type="GO" id="GO:0006353">
    <property type="term" value="P:DNA-templated transcription termination"/>
    <property type="evidence" value="ECO:0007669"/>
    <property type="project" value="UniProtKB-UniRule"/>
</dbReference>
<dbReference type="GO" id="GO:0005829">
    <property type="term" value="C:cytosol"/>
    <property type="evidence" value="ECO:0007669"/>
    <property type="project" value="TreeGrafter"/>
</dbReference>
<dbReference type="AlphaFoldDB" id="A0A844G0F8"/>
<evidence type="ECO:0000256" key="5">
    <source>
        <dbReference type="ARBA" id="ARBA00023015"/>
    </source>
</evidence>
<dbReference type="GO" id="GO:0031564">
    <property type="term" value="P:transcription antitermination"/>
    <property type="evidence" value="ECO:0007669"/>
    <property type="project" value="UniProtKB-UniRule"/>
</dbReference>
<evidence type="ECO:0000256" key="7">
    <source>
        <dbReference type="HAMAP-Rule" id="MF_00945"/>
    </source>
</evidence>
<dbReference type="Gene3D" id="2.40.50.140">
    <property type="entry name" value="Nucleic acid-binding proteins"/>
    <property type="match status" value="1"/>
</dbReference>
<dbReference type="HAMAP" id="MF_00945_B">
    <property type="entry name" value="NusA_B"/>
    <property type="match status" value="1"/>
</dbReference>
<gene>
    <name evidence="7 9" type="primary">nusA</name>
    <name evidence="9" type="ORF">FYJ85_02985</name>
</gene>
<dbReference type="PANTHER" id="PTHR22648">
    <property type="entry name" value="TRANSCRIPTION TERMINATION FACTOR NUSA"/>
    <property type="match status" value="1"/>
</dbReference>
<dbReference type="SUPFAM" id="SSF69705">
    <property type="entry name" value="Transcription factor NusA, N-terminal domain"/>
    <property type="match status" value="1"/>
</dbReference>
<evidence type="ECO:0000256" key="4">
    <source>
        <dbReference type="ARBA" id="ARBA00022884"/>
    </source>
</evidence>
<dbReference type="PANTHER" id="PTHR22648:SF0">
    <property type="entry name" value="TRANSCRIPTION TERMINATION_ANTITERMINATION PROTEIN NUSA"/>
    <property type="match status" value="1"/>
</dbReference>
<comment type="caution">
    <text evidence="9">The sequence shown here is derived from an EMBL/GenBank/DDBJ whole genome shotgun (WGS) entry which is preliminary data.</text>
</comment>
<sequence>MGELPRMWGKCNGRVDMGNELLQILDYIEQERGISRDSLIRALENAILIGSRKSIHPANELKVKIDPATGAIRAWAMLEVVEENPTCDQLVVARARERFPDVKLGDIVEWEVTPHNFGRIAAQTARQAMIQQLRKAEKENVQDEFADRVGTILNGIVRRFDAGSIIIDFQRAEGIMPAKEKVHGEQYQPGERINAYLQKVDINTAGPSLIVSRACPEFVLKLFEREVSEIHDGVVVIKGIAREAGNRTKVAVMSTDPRVDPVGSCVGVRGNRVRNITAELGMERIDIVPWDADIRKYATNALLPAKVQSVEVNEEKHELVVRVTEEQSKLAFGKKAQNVRLCSKLIGWNITIQNEEPKDEKGSIRDQLRQAAARLAADLDISEKTANLLISNGYVTVDGVKEAGRDTLLELEGVDAEEINHAFEHLDA</sequence>
<comment type="subunit">
    <text evidence="7">Monomer. Binds directly to the core enzyme of the DNA-dependent RNA polymerase and to nascent RNA.</text>
</comment>
<dbReference type="CDD" id="cd02134">
    <property type="entry name" value="KH-II_NusA_rpt1"/>
    <property type="match status" value="1"/>
</dbReference>
<dbReference type="Pfam" id="PF13184">
    <property type="entry name" value="KH_NusA_1st"/>
    <property type="match status" value="1"/>
</dbReference>
<dbReference type="InterPro" id="IPR058582">
    <property type="entry name" value="KH_NusA_2nd"/>
</dbReference>
<comment type="similarity">
    <text evidence="7">Belongs to the NusA family.</text>
</comment>
<dbReference type="SUPFAM" id="SSF54814">
    <property type="entry name" value="Prokaryotic type KH domain (KH-domain type II)"/>
    <property type="match status" value="2"/>
</dbReference>
<evidence type="ECO:0000313" key="9">
    <source>
        <dbReference type="EMBL" id="MST96009.1"/>
    </source>
</evidence>
<dbReference type="InterPro" id="IPR010213">
    <property type="entry name" value="TF_NusA"/>
</dbReference>
<dbReference type="GO" id="GO:0000166">
    <property type="term" value="F:nucleotide binding"/>
    <property type="evidence" value="ECO:0007669"/>
    <property type="project" value="InterPro"/>
</dbReference>
<dbReference type="Proteomes" id="UP000435649">
    <property type="component" value="Unassembled WGS sequence"/>
</dbReference>
<dbReference type="InterPro" id="IPR015946">
    <property type="entry name" value="KH_dom-like_a/b"/>
</dbReference>
<dbReference type="Gene3D" id="3.30.300.20">
    <property type="match status" value="2"/>
</dbReference>
<dbReference type="InterPro" id="IPR012340">
    <property type="entry name" value="NA-bd_OB-fold"/>
</dbReference>
<dbReference type="NCBIfam" id="TIGR01953">
    <property type="entry name" value="NusA"/>
    <property type="match status" value="1"/>
</dbReference>
<dbReference type="InterPro" id="IPR030842">
    <property type="entry name" value="TF_NusA_bacterial"/>
</dbReference>
<keyword evidence="5 7" id="KW-0805">Transcription regulation</keyword>
<reference evidence="9 10" key="1">
    <citation type="submission" date="2019-08" db="EMBL/GenBank/DDBJ databases">
        <title>In-depth cultivation of the pig gut microbiome towards novel bacterial diversity and tailored functional studies.</title>
        <authorList>
            <person name="Wylensek D."/>
            <person name="Hitch T.C.A."/>
            <person name="Clavel T."/>
        </authorList>
    </citation>
    <scope>NUCLEOTIDE SEQUENCE [LARGE SCALE GENOMIC DNA]</scope>
    <source>
        <strain evidence="9 10">BBE-744-WT-12</strain>
    </source>
</reference>
<keyword evidence="6 7" id="KW-0804">Transcription</keyword>
<evidence type="ECO:0000256" key="1">
    <source>
        <dbReference type="ARBA" id="ARBA00022472"/>
    </source>
</evidence>
<keyword evidence="2 7" id="KW-0963">Cytoplasm</keyword>
<dbReference type="GO" id="GO:0003700">
    <property type="term" value="F:DNA-binding transcription factor activity"/>
    <property type="evidence" value="ECO:0007669"/>
    <property type="project" value="InterPro"/>
</dbReference>
<name>A0A844G0F8_9BACT</name>
<comment type="function">
    <text evidence="7">Participates in both transcription termination and antitermination.</text>
</comment>
<dbReference type="InterPro" id="IPR003029">
    <property type="entry name" value="S1_domain"/>
</dbReference>